<dbReference type="AlphaFoldDB" id="A0AAD4M787"/>
<evidence type="ECO:0000313" key="2">
    <source>
        <dbReference type="EMBL" id="KAI0305121.1"/>
    </source>
</evidence>
<reference evidence="2" key="1">
    <citation type="journal article" date="2022" name="New Phytol.">
        <title>Evolutionary transition to the ectomycorrhizal habit in the genomes of a hyperdiverse lineage of mushroom-forming fungi.</title>
        <authorList>
            <person name="Looney B."/>
            <person name="Miyauchi S."/>
            <person name="Morin E."/>
            <person name="Drula E."/>
            <person name="Courty P.E."/>
            <person name="Kohler A."/>
            <person name="Kuo A."/>
            <person name="LaButti K."/>
            <person name="Pangilinan J."/>
            <person name="Lipzen A."/>
            <person name="Riley R."/>
            <person name="Andreopoulos W."/>
            <person name="He G."/>
            <person name="Johnson J."/>
            <person name="Nolan M."/>
            <person name="Tritt A."/>
            <person name="Barry K.W."/>
            <person name="Grigoriev I.V."/>
            <person name="Nagy L.G."/>
            <person name="Hibbett D."/>
            <person name="Henrissat B."/>
            <person name="Matheny P.B."/>
            <person name="Labbe J."/>
            <person name="Martin F.M."/>
        </authorList>
    </citation>
    <scope>NUCLEOTIDE SEQUENCE</scope>
    <source>
        <strain evidence="2">BPL690</strain>
    </source>
</reference>
<protein>
    <recommendedName>
        <fullName evidence="4">F-box domain-containing protein</fullName>
    </recommendedName>
</protein>
<name>A0AAD4M787_9AGAM</name>
<proteinExistence type="predicted"/>
<dbReference type="EMBL" id="WTXG01000006">
    <property type="protein sequence ID" value="KAI0305121.1"/>
    <property type="molecule type" value="Genomic_DNA"/>
</dbReference>
<evidence type="ECO:0000256" key="1">
    <source>
        <dbReference type="SAM" id="MobiDB-lite"/>
    </source>
</evidence>
<gene>
    <name evidence="2" type="ORF">B0F90DRAFT_1701472</name>
</gene>
<organism evidence="2 3">
    <name type="scientific">Multifurca ochricompacta</name>
    <dbReference type="NCBI Taxonomy" id="376703"/>
    <lineage>
        <taxon>Eukaryota</taxon>
        <taxon>Fungi</taxon>
        <taxon>Dikarya</taxon>
        <taxon>Basidiomycota</taxon>
        <taxon>Agaricomycotina</taxon>
        <taxon>Agaricomycetes</taxon>
        <taxon>Russulales</taxon>
        <taxon>Russulaceae</taxon>
        <taxon>Multifurca</taxon>
    </lineage>
</organism>
<keyword evidence="3" id="KW-1185">Reference proteome</keyword>
<feature type="region of interest" description="Disordered" evidence="1">
    <location>
        <begin position="189"/>
        <end position="212"/>
    </location>
</feature>
<evidence type="ECO:0000313" key="3">
    <source>
        <dbReference type="Proteomes" id="UP001203297"/>
    </source>
</evidence>
<evidence type="ECO:0008006" key="4">
    <source>
        <dbReference type="Google" id="ProtNLM"/>
    </source>
</evidence>
<dbReference type="Gene3D" id="3.80.10.10">
    <property type="entry name" value="Ribonuclease Inhibitor"/>
    <property type="match status" value="1"/>
</dbReference>
<comment type="caution">
    <text evidence="2">The sequence shown here is derived from an EMBL/GenBank/DDBJ whole genome shotgun (WGS) entry which is preliminary data.</text>
</comment>
<dbReference type="InterPro" id="IPR032675">
    <property type="entry name" value="LRR_dom_sf"/>
</dbReference>
<accession>A0AAD4M787</accession>
<dbReference type="Proteomes" id="UP001203297">
    <property type="component" value="Unassembled WGS sequence"/>
</dbReference>
<sequence>MNMNLSSTSSLSPYWLTLPVEIQLTITQLLDINALHSLSLVSHHNYTLCLPALYNSVTLSSLAKLQCFLDHVSVHQASHIRTLHITTTGPFDLLDPLTQQATCSDALRRLISITPRLTTLSLHLSTELSPSAISSFSTLDQLSDLSIEPCQEDAIHSSSLTERTVMAIALALPNLKSLSISRITRALPCHSDPRHSPPSTTPTDTSSLLAGGNLHPAPPILPSLFSIPTLTHLAIHNTFLGDPLFASADLAIRSNLDTLEIGAFENAAPAENARWATHILQRAGSNLRGLVLSSGILLPTENLSLPALEQCLTVDIEDVCEELSECVEHVNGGPYNLKLRLFPALEGDILAEHPVTSDCVPVASLDKNAQDALSRLEVAFSSAGAPISIVGTNPEVLQQEEEEQDWDDLTVVDEIMDIKGSDMTDDPWVQVGAW</sequence>
<feature type="compositionally biased region" description="Low complexity" evidence="1">
    <location>
        <begin position="197"/>
        <end position="207"/>
    </location>
</feature>